<keyword evidence="8" id="KW-0653">Protein transport</keyword>
<dbReference type="Gene3D" id="1.10.287.1700">
    <property type="match status" value="1"/>
</dbReference>
<dbReference type="GO" id="GO:0009288">
    <property type="term" value="C:bacterial-type flagellum"/>
    <property type="evidence" value="ECO:0007669"/>
    <property type="project" value="InterPro"/>
</dbReference>
<keyword evidence="4" id="KW-0813">Transport</keyword>
<keyword evidence="14" id="KW-1185">Reference proteome</keyword>
<gene>
    <name evidence="12" type="ORF">IHBHHGIJ_02061</name>
    <name evidence="13" type="ORF">KFEGEMFD_01663</name>
</gene>
<dbReference type="GO" id="GO:0005886">
    <property type="term" value="C:plasma membrane"/>
    <property type="evidence" value="ECO:0007669"/>
    <property type="project" value="UniProtKB-SubCell"/>
</dbReference>
<dbReference type="NCBIfam" id="TIGR02473">
    <property type="entry name" value="flagell_FliJ"/>
    <property type="match status" value="1"/>
</dbReference>
<feature type="coiled-coil region" evidence="11">
    <location>
        <begin position="33"/>
        <end position="132"/>
    </location>
</feature>
<dbReference type="EMBL" id="CACSIK010000001">
    <property type="protein sequence ID" value="CAA0090724.1"/>
    <property type="molecule type" value="Genomic_DNA"/>
</dbReference>
<dbReference type="GO" id="GO:0006935">
    <property type="term" value="P:chemotaxis"/>
    <property type="evidence" value="ECO:0007669"/>
    <property type="project" value="UniProtKB-KW"/>
</dbReference>
<evidence type="ECO:0000313" key="15">
    <source>
        <dbReference type="Proteomes" id="UP000439591"/>
    </source>
</evidence>
<evidence type="ECO:0000256" key="9">
    <source>
        <dbReference type="ARBA" id="ARBA00023136"/>
    </source>
</evidence>
<evidence type="ECO:0000256" key="6">
    <source>
        <dbReference type="ARBA" id="ARBA00022500"/>
    </source>
</evidence>
<dbReference type="InterPro" id="IPR012823">
    <property type="entry name" value="Flagell_FliJ"/>
</dbReference>
<dbReference type="GO" id="GO:0044781">
    <property type="term" value="P:bacterial-type flagellum organization"/>
    <property type="evidence" value="ECO:0007669"/>
    <property type="project" value="UniProtKB-KW"/>
</dbReference>
<evidence type="ECO:0000256" key="8">
    <source>
        <dbReference type="ARBA" id="ARBA00022927"/>
    </source>
</evidence>
<dbReference type="Pfam" id="PF02050">
    <property type="entry name" value="FliJ"/>
    <property type="match status" value="1"/>
</dbReference>
<dbReference type="InterPro" id="IPR052570">
    <property type="entry name" value="FliJ"/>
</dbReference>
<evidence type="ECO:0000313" key="14">
    <source>
        <dbReference type="Proteomes" id="UP000435877"/>
    </source>
</evidence>
<evidence type="ECO:0000256" key="7">
    <source>
        <dbReference type="ARBA" id="ARBA00022795"/>
    </source>
</evidence>
<proteinExistence type="inferred from homology"/>
<evidence type="ECO:0000313" key="13">
    <source>
        <dbReference type="EMBL" id="CAA0098224.1"/>
    </source>
</evidence>
<comment type="subcellular location">
    <subcellularLocation>
        <location evidence="1">Cell membrane</location>
        <topology evidence="1">Peripheral membrane protein</topology>
        <orientation evidence="1">Cytoplasmic side</orientation>
    </subcellularLocation>
</comment>
<evidence type="ECO:0000256" key="3">
    <source>
        <dbReference type="ARBA" id="ARBA00020392"/>
    </source>
</evidence>
<dbReference type="EMBL" id="CACSIM010000002">
    <property type="protein sequence ID" value="CAA0098224.1"/>
    <property type="molecule type" value="Genomic_DNA"/>
</dbReference>
<dbReference type="GO" id="GO:0015031">
    <property type="term" value="P:protein transport"/>
    <property type="evidence" value="ECO:0007669"/>
    <property type="project" value="UniProtKB-KW"/>
</dbReference>
<dbReference type="Proteomes" id="UP000439591">
    <property type="component" value="Unassembled WGS sequence"/>
</dbReference>
<dbReference type="Proteomes" id="UP000435877">
    <property type="component" value="Unassembled WGS sequence"/>
</dbReference>
<name>A0A5S9NL60_9GAMM</name>
<keyword evidence="7" id="KW-1005">Bacterial flagellum biogenesis</keyword>
<dbReference type="OrthoDB" id="6465096at2"/>
<keyword evidence="6" id="KW-0145">Chemotaxis</keyword>
<keyword evidence="9" id="KW-0472">Membrane</keyword>
<dbReference type="AlphaFoldDB" id="A0A5S9NL60"/>
<sequence length="154" mass="18454">MLKKSKRMESVNSIAERNEREKADIFANSQRVYEDQQKKLNELKQYYQEYIDSSRKPVDEFLDLHRLQESRAFMAKLAAAINQQNDILRAAEATMNADRKHWMDSRRRAMSMQKLTDRYRDQERREADVVEQRTADDLSSQRFVWAMRQDNVMA</sequence>
<comment type="similarity">
    <text evidence="2">Belongs to the FliJ family.</text>
</comment>
<dbReference type="RefSeq" id="WP_159268652.1">
    <property type="nucleotide sequence ID" value="NZ_CACSIK010000001.1"/>
</dbReference>
<protein>
    <recommendedName>
        <fullName evidence="3">Flagellar FliJ protein</fullName>
    </recommendedName>
</protein>
<dbReference type="PANTHER" id="PTHR38786:SF1">
    <property type="entry name" value="FLAGELLAR FLIJ PROTEIN"/>
    <property type="match status" value="1"/>
</dbReference>
<reference evidence="14 15" key="1">
    <citation type="submission" date="2019-11" db="EMBL/GenBank/DDBJ databases">
        <authorList>
            <person name="Holert J."/>
        </authorList>
    </citation>
    <scope>NUCLEOTIDE SEQUENCE [LARGE SCALE GENOMIC DNA]</scope>
    <source>
        <strain evidence="13">BC3_2A</strain>
        <strain evidence="12">SB11_1A</strain>
    </source>
</reference>
<dbReference type="GO" id="GO:0071973">
    <property type="term" value="P:bacterial-type flagellum-dependent cell motility"/>
    <property type="evidence" value="ECO:0007669"/>
    <property type="project" value="InterPro"/>
</dbReference>
<evidence type="ECO:0000256" key="1">
    <source>
        <dbReference type="ARBA" id="ARBA00004413"/>
    </source>
</evidence>
<evidence type="ECO:0000256" key="4">
    <source>
        <dbReference type="ARBA" id="ARBA00022448"/>
    </source>
</evidence>
<evidence type="ECO:0000256" key="5">
    <source>
        <dbReference type="ARBA" id="ARBA00022475"/>
    </source>
</evidence>
<keyword evidence="11" id="KW-0175">Coiled coil</keyword>
<evidence type="ECO:0000256" key="11">
    <source>
        <dbReference type="SAM" id="Coils"/>
    </source>
</evidence>
<keyword evidence="5" id="KW-1003">Cell membrane</keyword>
<dbReference type="InterPro" id="IPR053716">
    <property type="entry name" value="Flag_assembly_chemotaxis_eff"/>
</dbReference>
<evidence type="ECO:0000313" key="12">
    <source>
        <dbReference type="EMBL" id="CAA0090724.1"/>
    </source>
</evidence>
<keyword evidence="10" id="KW-1006">Bacterial flagellum protein export</keyword>
<evidence type="ECO:0000256" key="10">
    <source>
        <dbReference type="ARBA" id="ARBA00023225"/>
    </source>
</evidence>
<accession>A0A5S9NL60</accession>
<evidence type="ECO:0000256" key="2">
    <source>
        <dbReference type="ARBA" id="ARBA00010004"/>
    </source>
</evidence>
<organism evidence="12 14">
    <name type="scientific">Zhongshania aliphaticivorans</name>
    <dbReference type="NCBI Taxonomy" id="1470434"/>
    <lineage>
        <taxon>Bacteria</taxon>
        <taxon>Pseudomonadati</taxon>
        <taxon>Pseudomonadota</taxon>
        <taxon>Gammaproteobacteria</taxon>
        <taxon>Cellvibrionales</taxon>
        <taxon>Spongiibacteraceae</taxon>
        <taxon>Zhongshania</taxon>
    </lineage>
</organism>
<dbReference type="PANTHER" id="PTHR38786">
    <property type="entry name" value="FLAGELLAR FLIJ PROTEIN"/>
    <property type="match status" value="1"/>
</dbReference>